<evidence type="ECO:0008006" key="3">
    <source>
        <dbReference type="Google" id="ProtNLM"/>
    </source>
</evidence>
<keyword evidence="2" id="KW-1185">Reference proteome</keyword>
<proteinExistence type="predicted"/>
<dbReference type="AlphaFoldDB" id="A0A1M5Q333"/>
<evidence type="ECO:0000313" key="2">
    <source>
        <dbReference type="Proteomes" id="UP000184532"/>
    </source>
</evidence>
<sequence length="305" mass="35352">MSIRLHHIIVIFFLVSCPLLTYTQEEESSELFLEEYTDEFQENFFEALKQKSIQNYDKAINLFLSCKQLEPGNEVIDYQLAKTHFLDKQYVQAQEYAIQTLTTKPTDFWYLENMVNIMEKQNSPFEVVKERIPFENRKLQENLALIYFKKKRYKDALEVLEGLGSTAFAEELSIKIQDSLDHDQRKARPIQKNQETVSEDNPVDGYKAQMEKLLAEKAYPKLENMAKDALEAYPLQPYFHYAYGAALNGLSNPSKSIEVLEGALDYLFDDDQLANKIYQELSDAFNAIGNPTKANEYLNKIKSGL</sequence>
<dbReference type="PROSITE" id="PS51257">
    <property type="entry name" value="PROKAR_LIPOPROTEIN"/>
    <property type="match status" value="1"/>
</dbReference>
<accession>A0A1M5Q333</accession>
<dbReference type="RefSeq" id="WP_131819097.1">
    <property type="nucleotide sequence ID" value="NZ_FQWL01000010.1"/>
</dbReference>
<evidence type="ECO:0000313" key="1">
    <source>
        <dbReference type="EMBL" id="SHH08290.1"/>
    </source>
</evidence>
<dbReference type="Gene3D" id="1.25.40.10">
    <property type="entry name" value="Tetratricopeptide repeat domain"/>
    <property type="match status" value="2"/>
</dbReference>
<dbReference type="OrthoDB" id="1465784at2"/>
<organism evidence="1 2">
    <name type="scientific">Flagellimonas flava</name>
    <dbReference type="NCBI Taxonomy" id="570519"/>
    <lineage>
        <taxon>Bacteria</taxon>
        <taxon>Pseudomonadati</taxon>
        <taxon>Bacteroidota</taxon>
        <taxon>Flavobacteriia</taxon>
        <taxon>Flavobacteriales</taxon>
        <taxon>Flavobacteriaceae</taxon>
        <taxon>Flagellimonas</taxon>
    </lineage>
</organism>
<reference evidence="2" key="1">
    <citation type="submission" date="2016-11" db="EMBL/GenBank/DDBJ databases">
        <authorList>
            <person name="Varghese N."/>
            <person name="Submissions S."/>
        </authorList>
    </citation>
    <scope>NUCLEOTIDE SEQUENCE [LARGE SCALE GENOMIC DNA]</scope>
    <source>
        <strain evidence="2">DSM 22638</strain>
    </source>
</reference>
<name>A0A1M5Q333_9FLAO</name>
<dbReference type="EMBL" id="FQWL01000010">
    <property type="protein sequence ID" value="SHH08290.1"/>
    <property type="molecule type" value="Genomic_DNA"/>
</dbReference>
<dbReference type="InterPro" id="IPR011990">
    <property type="entry name" value="TPR-like_helical_dom_sf"/>
</dbReference>
<dbReference type="STRING" id="570519.SAMN04488116_3490"/>
<protein>
    <recommendedName>
        <fullName evidence="3">Tetratricopeptide repeat-containing protein</fullName>
    </recommendedName>
</protein>
<dbReference type="Proteomes" id="UP000184532">
    <property type="component" value="Unassembled WGS sequence"/>
</dbReference>
<dbReference type="SUPFAM" id="SSF48452">
    <property type="entry name" value="TPR-like"/>
    <property type="match status" value="1"/>
</dbReference>
<gene>
    <name evidence="1" type="ORF">SAMN04488116_3490</name>
</gene>